<dbReference type="GO" id="GO:0030154">
    <property type="term" value="P:cell differentiation"/>
    <property type="evidence" value="ECO:0007669"/>
    <property type="project" value="UniProtKB-KW"/>
</dbReference>
<sequence length="274" mass="30428">RQMTNEVQTDSSSPTNMSVMAFNNLTSSTTSEILIPNSIYVGGIDFKTDENELRKLFAQYGSVKDVRIVTDRTGASKGYGFITFETQEDAQKILQETKILNYKGRKLDVGPARRKHQIRQRRSSVVPEASAMYITTSSGCPYIYDNGVGYSHTPEAVSVPQPWPSHAVSGSPVTVAQLVYQSPTYHYQVFKKDFRSLVFLPAMQFYLQHSLRSAPTQCLPTQLQWSVPQSPPASSPSFLYLQPSEVVYQPVGITLEGVCISPPLLVEAAFPAVF</sequence>
<dbReference type="GO" id="GO:0045948">
    <property type="term" value="P:positive regulation of translational initiation"/>
    <property type="evidence" value="ECO:0007669"/>
    <property type="project" value="TreeGrafter"/>
</dbReference>
<dbReference type="EMBL" id="KL447634">
    <property type="protein sequence ID" value="KFO75479.1"/>
    <property type="molecule type" value="Genomic_DNA"/>
</dbReference>
<evidence type="ECO:0000256" key="2">
    <source>
        <dbReference type="ARBA" id="ARBA00022473"/>
    </source>
</evidence>
<dbReference type="InterPro" id="IPR012677">
    <property type="entry name" value="Nucleotide-bd_a/b_plait_sf"/>
</dbReference>
<keyword evidence="14" id="KW-1185">Reference proteome</keyword>
<keyword evidence="4" id="KW-0221">Differentiation</keyword>
<evidence type="ECO:0000256" key="9">
    <source>
        <dbReference type="ARBA" id="ARBA00062241"/>
    </source>
</evidence>
<evidence type="ECO:0000313" key="14">
    <source>
        <dbReference type="Proteomes" id="UP000053760"/>
    </source>
</evidence>
<gene>
    <name evidence="13" type="ORF">N303_00970</name>
</gene>
<name>A0A091G2Z3_CUCCA</name>
<evidence type="ECO:0000256" key="8">
    <source>
        <dbReference type="ARBA" id="ARBA00060279"/>
    </source>
</evidence>
<feature type="non-terminal residue" evidence="13">
    <location>
        <position position="1"/>
    </location>
</feature>
<dbReference type="FunFam" id="3.30.70.330:FF:000167">
    <property type="entry name" value="protein boule-like isoform X1"/>
    <property type="match status" value="1"/>
</dbReference>
<dbReference type="PROSITE" id="PS50102">
    <property type="entry name" value="RRM"/>
    <property type="match status" value="1"/>
</dbReference>
<evidence type="ECO:0000256" key="1">
    <source>
        <dbReference type="ARBA" id="ARBA00004496"/>
    </source>
</evidence>
<accession>A0A091G2Z3</accession>
<evidence type="ECO:0000256" key="10">
    <source>
        <dbReference type="ARBA" id="ARBA00072848"/>
    </source>
</evidence>
<evidence type="ECO:0000256" key="5">
    <source>
        <dbReference type="ARBA" id="ARBA00022845"/>
    </source>
</evidence>
<keyword evidence="5" id="KW-0810">Translation regulation</keyword>
<dbReference type="GO" id="GO:0008494">
    <property type="term" value="F:translation activator activity"/>
    <property type="evidence" value="ECO:0007669"/>
    <property type="project" value="TreeGrafter"/>
</dbReference>
<dbReference type="AlphaFoldDB" id="A0A091G2Z3"/>
<evidence type="ECO:0000256" key="4">
    <source>
        <dbReference type="ARBA" id="ARBA00022782"/>
    </source>
</evidence>
<evidence type="ECO:0000256" key="6">
    <source>
        <dbReference type="ARBA" id="ARBA00022871"/>
    </source>
</evidence>
<dbReference type="PANTHER" id="PTHR11176">
    <property type="entry name" value="BOULE-RELATED"/>
    <property type="match status" value="1"/>
</dbReference>
<dbReference type="SMART" id="SM00360">
    <property type="entry name" value="RRM"/>
    <property type="match status" value="1"/>
</dbReference>
<dbReference type="GO" id="GO:0007283">
    <property type="term" value="P:spermatogenesis"/>
    <property type="evidence" value="ECO:0007669"/>
    <property type="project" value="UniProtKB-KW"/>
</dbReference>
<organism evidence="13 14">
    <name type="scientific">Cuculus canorus</name>
    <name type="common">Common cuckoo</name>
    <dbReference type="NCBI Taxonomy" id="55661"/>
    <lineage>
        <taxon>Eukaryota</taxon>
        <taxon>Metazoa</taxon>
        <taxon>Chordata</taxon>
        <taxon>Craniata</taxon>
        <taxon>Vertebrata</taxon>
        <taxon>Euteleostomi</taxon>
        <taxon>Archelosauria</taxon>
        <taxon>Archosauria</taxon>
        <taxon>Dinosauria</taxon>
        <taxon>Saurischia</taxon>
        <taxon>Theropoda</taxon>
        <taxon>Coelurosauria</taxon>
        <taxon>Aves</taxon>
        <taxon>Neognathae</taxon>
        <taxon>Neoaves</taxon>
        <taxon>Otidimorphae</taxon>
        <taxon>Cuculiformes</taxon>
        <taxon>Cuculidae</taxon>
        <taxon>Cuculus</taxon>
    </lineage>
</organism>
<feature type="non-terminal residue" evidence="13">
    <location>
        <position position="274"/>
    </location>
</feature>
<keyword evidence="7 11" id="KW-0694">RNA-binding</keyword>
<reference evidence="13 14" key="1">
    <citation type="submission" date="2014-04" db="EMBL/GenBank/DDBJ databases">
        <title>Genome evolution of avian class.</title>
        <authorList>
            <person name="Zhang G."/>
            <person name="Li C."/>
        </authorList>
    </citation>
    <scope>NUCLEOTIDE SEQUENCE [LARGE SCALE GENOMIC DNA]</scope>
    <source>
        <strain evidence="13">BGI_N303</strain>
    </source>
</reference>
<dbReference type="InterPro" id="IPR000504">
    <property type="entry name" value="RRM_dom"/>
</dbReference>
<dbReference type="InterPro" id="IPR035979">
    <property type="entry name" value="RBD_domain_sf"/>
</dbReference>
<dbReference type="STRING" id="55661.A0A091G2Z3"/>
<dbReference type="Pfam" id="PF00076">
    <property type="entry name" value="RRM_1"/>
    <property type="match status" value="1"/>
</dbReference>
<keyword evidence="2" id="KW-0217">Developmental protein</keyword>
<dbReference type="PANTHER" id="PTHR11176:SF10">
    <property type="entry name" value="PROTEIN BOULE-LIKE"/>
    <property type="match status" value="1"/>
</dbReference>
<dbReference type="Proteomes" id="UP000053760">
    <property type="component" value="Unassembled WGS sequence"/>
</dbReference>
<evidence type="ECO:0000256" key="3">
    <source>
        <dbReference type="ARBA" id="ARBA00022490"/>
    </source>
</evidence>
<dbReference type="GO" id="GO:0070935">
    <property type="term" value="P:3'-UTR-mediated mRNA stabilization"/>
    <property type="evidence" value="ECO:0007669"/>
    <property type="project" value="TreeGrafter"/>
</dbReference>
<evidence type="ECO:0000259" key="12">
    <source>
        <dbReference type="PROSITE" id="PS50102"/>
    </source>
</evidence>
<comment type="function">
    <text evidence="8">Probable RNA-binding protein, which may be required during spermatogenesis. May act by binding to the 3'-UTR of mRNAs and regulating their translation.</text>
</comment>
<dbReference type="SUPFAM" id="SSF54928">
    <property type="entry name" value="RNA-binding domain, RBD"/>
    <property type="match status" value="1"/>
</dbReference>
<keyword evidence="3" id="KW-0963">Cytoplasm</keyword>
<dbReference type="Gene3D" id="3.30.70.330">
    <property type="match status" value="1"/>
</dbReference>
<dbReference type="GO" id="GO:0003730">
    <property type="term" value="F:mRNA 3'-UTR binding"/>
    <property type="evidence" value="ECO:0007669"/>
    <property type="project" value="TreeGrafter"/>
</dbReference>
<proteinExistence type="predicted"/>
<evidence type="ECO:0000313" key="13">
    <source>
        <dbReference type="EMBL" id="KFO75479.1"/>
    </source>
</evidence>
<dbReference type="GO" id="GO:0051321">
    <property type="term" value="P:meiotic cell cycle"/>
    <property type="evidence" value="ECO:0007669"/>
    <property type="project" value="UniProtKB-ARBA"/>
</dbReference>
<comment type="subcellular location">
    <subcellularLocation>
        <location evidence="1">Cytoplasm</location>
    </subcellularLocation>
</comment>
<dbReference type="GO" id="GO:0005737">
    <property type="term" value="C:cytoplasm"/>
    <property type="evidence" value="ECO:0007669"/>
    <property type="project" value="UniProtKB-SubCell"/>
</dbReference>
<feature type="domain" description="RRM" evidence="12">
    <location>
        <begin position="37"/>
        <end position="114"/>
    </location>
</feature>
<protein>
    <recommendedName>
        <fullName evidence="10">Protein boule-like</fullName>
    </recommendedName>
</protein>
<evidence type="ECO:0000256" key="7">
    <source>
        <dbReference type="ARBA" id="ARBA00022884"/>
    </source>
</evidence>
<evidence type="ECO:0000256" key="11">
    <source>
        <dbReference type="PROSITE-ProRule" id="PRU00176"/>
    </source>
</evidence>
<comment type="subunit">
    <text evidence="9">Interacts with DAZ1 and DAZL.</text>
</comment>
<keyword evidence="6" id="KW-0744">Spermatogenesis</keyword>